<gene>
    <name evidence="10" type="ORF">FPE01S_01_11650</name>
</gene>
<dbReference type="InterPro" id="IPR037066">
    <property type="entry name" value="Plug_dom_sf"/>
</dbReference>
<dbReference type="OrthoDB" id="9768177at2"/>
<accession>A0A0E9MWM7</accession>
<dbReference type="InterPro" id="IPR023997">
    <property type="entry name" value="TonB-dep_OMP_SusC/RagA_CS"/>
</dbReference>
<evidence type="ECO:0000256" key="2">
    <source>
        <dbReference type="ARBA" id="ARBA00022448"/>
    </source>
</evidence>
<comment type="similarity">
    <text evidence="7">Belongs to the TonB-dependent receptor family.</text>
</comment>
<dbReference type="AlphaFoldDB" id="A0A0E9MWM7"/>
<dbReference type="Pfam" id="PF07715">
    <property type="entry name" value="Plug"/>
    <property type="match status" value="1"/>
</dbReference>
<comment type="caution">
    <text evidence="10">The sequence shown here is derived from an EMBL/GenBank/DDBJ whole genome shotgun (WGS) entry which is preliminary data.</text>
</comment>
<organism evidence="10 11">
    <name type="scientific">Flavihumibacter petaseus NBRC 106054</name>
    <dbReference type="NCBI Taxonomy" id="1220578"/>
    <lineage>
        <taxon>Bacteria</taxon>
        <taxon>Pseudomonadati</taxon>
        <taxon>Bacteroidota</taxon>
        <taxon>Chitinophagia</taxon>
        <taxon>Chitinophagales</taxon>
        <taxon>Chitinophagaceae</taxon>
        <taxon>Flavihumibacter</taxon>
    </lineage>
</organism>
<dbReference type="PROSITE" id="PS52016">
    <property type="entry name" value="TONB_DEPENDENT_REC_3"/>
    <property type="match status" value="1"/>
</dbReference>
<evidence type="ECO:0000313" key="11">
    <source>
        <dbReference type="Proteomes" id="UP000033121"/>
    </source>
</evidence>
<dbReference type="Gene3D" id="2.170.130.10">
    <property type="entry name" value="TonB-dependent receptor, plug domain"/>
    <property type="match status" value="1"/>
</dbReference>
<dbReference type="SUPFAM" id="SSF56935">
    <property type="entry name" value="Porins"/>
    <property type="match status" value="1"/>
</dbReference>
<reference evidence="10 11" key="1">
    <citation type="submission" date="2015-04" db="EMBL/GenBank/DDBJ databases">
        <title>Whole genome shotgun sequence of Flavihumibacter petaseus NBRC 106054.</title>
        <authorList>
            <person name="Miyazawa S."/>
            <person name="Hosoyama A."/>
            <person name="Hashimoto M."/>
            <person name="Noguchi M."/>
            <person name="Tsuchikane K."/>
            <person name="Ohji S."/>
            <person name="Yamazoe A."/>
            <person name="Ichikawa N."/>
            <person name="Kimura A."/>
            <person name="Fujita N."/>
        </authorList>
    </citation>
    <scope>NUCLEOTIDE SEQUENCE [LARGE SCALE GENOMIC DNA]</scope>
    <source>
        <strain evidence="10 11">NBRC 106054</strain>
    </source>
</reference>
<keyword evidence="11" id="KW-1185">Reference proteome</keyword>
<dbReference type="InterPro" id="IPR039426">
    <property type="entry name" value="TonB-dep_rcpt-like"/>
</dbReference>
<dbReference type="GO" id="GO:0009279">
    <property type="term" value="C:cell outer membrane"/>
    <property type="evidence" value="ECO:0007669"/>
    <property type="project" value="UniProtKB-SubCell"/>
</dbReference>
<dbReference type="InterPro" id="IPR036942">
    <property type="entry name" value="Beta-barrel_TonB_sf"/>
</dbReference>
<dbReference type="Pfam" id="PF13715">
    <property type="entry name" value="CarbopepD_reg_2"/>
    <property type="match status" value="1"/>
</dbReference>
<feature type="signal peptide" evidence="8">
    <location>
        <begin position="1"/>
        <end position="21"/>
    </location>
</feature>
<feature type="chain" id="PRO_5002429562" evidence="8">
    <location>
        <begin position="22"/>
        <end position="1000"/>
    </location>
</feature>
<dbReference type="EMBL" id="BBWV01000001">
    <property type="protein sequence ID" value="GAO42152.1"/>
    <property type="molecule type" value="Genomic_DNA"/>
</dbReference>
<dbReference type="SUPFAM" id="SSF49464">
    <property type="entry name" value="Carboxypeptidase regulatory domain-like"/>
    <property type="match status" value="1"/>
</dbReference>
<evidence type="ECO:0000256" key="4">
    <source>
        <dbReference type="ARBA" id="ARBA00022692"/>
    </source>
</evidence>
<evidence type="ECO:0000256" key="6">
    <source>
        <dbReference type="ARBA" id="ARBA00023237"/>
    </source>
</evidence>
<comment type="subcellular location">
    <subcellularLocation>
        <location evidence="1 7">Cell outer membrane</location>
        <topology evidence="1 7">Multi-pass membrane protein</topology>
    </subcellularLocation>
</comment>
<evidence type="ECO:0000256" key="1">
    <source>
        <dbReference type="ARBA" id="ARBA00004571"/>
    </source>
</evidence>
<dbReference type="Proteomes" id="UP000033121">
    <property type="component" value="Unassembled WGS sequence"/>
</dbReference>
<evidence type="ECO:0000256" key="7">
    <source>
        <dbReference type="PROSITE-ProRule" id="PRU01360"/>
    </source>
</evidence>
<dbReference type="FunFam" id="2.170.130.10:FF:000008">
    <property type="entry name" value="SusC/RagA family TonB-linked outer membrane protein"/>
    <property type="match status" value="1"/>
</dbReference>
<keyword evidence="3 7" id="KW-1134">Transmembrane beta strand</keyword>
<dbReference type="RefSeq" id="WP_052955540.1">
    <property type="nucleotide sequence ID" value="NZ_BBWV01000001.1"/>
</dbReference>
<sequence length="1000" mass="109058">MKKFFMMMLLFGSLAGTVVQGQDGSREVSGRIVDAKGVGIPNVTVKVKGTSGGVTTDQDGNYKIKVPSKSAVLQFSSVGYVTQEQLTSNQSAISLTLESSSKKLDEVVVVGYGTSKKKDLTGSVSSVSRDDLNLGGATSNMAQAIQGRAAGVQVSQTNAAPGGETTIRIRGGNSIKSTNEPLYVVDGFISSTGKDISPADIEDIQILKDASATAIYGSRGANGVVLITTRRGKTGKPSIAVEGYYGVQSVIKEPELMNATDYMNITNAKAVENGNPPEFTDAELNSGVNTNWFKEGTRNATVQNYDVSVGGGTEDSHISLSGNYFQQDGALLKTNYKRYSGRLNMDKTFGGKFKVGANVYAARAFSEYKTYDGNIVPSNVLYGLMFTSPSIPVYNANGTYATRKGRDNPMAWLLEPTNDRYQNKFTGNVFVDYEIIKGLTAHVSGGTEIFTTKEGYYLPTTLISGAKVKGQASVKDVSSIRNLFEGYLTYRKQFGDHSLSVMGGVSQQNDVTDEHYTQVQKFTTDKYLYWNLGAATERLQSTSLRTPGKLASVYGRLNYGFADKYLATFTWRADGSSQFGPNNRWGYFPSGSLAWRLSKEDFIADLNIFSDLKLRAGYGATGNDRIPPYGYMATFGPTGVSLDASSALSGGIVAKTLPNPDLKWESNAQLNIGLDMGFVQNRILATVDFYQKKTTDLIADLPIGQWWGFATQLANVGSLQNTGIEFAINTENIVRGDFRWSTNFNIAYNKQKVTDLGDRKYIRAQTANPDGSVPASDFTQLEVGKELSMLYGYVYEGVIKTGEKYSPQPNSVAGDPKFKDVDGDGSITAGDRTYLGNANPHYVFGLNNEFTYKGIEFAIFFQGALDYSLYNMNGLLLETYTGVEAKNRWTVNNENTNVPRNGYFTTKYGNYIHSKFVEDASYLRCKMVTLAYNLPLGSLKNKIRNIKVYTTVQNLFTVTGYTGTDPEVNTNGGNANLTAGLDFNAFPAYRTVTFGAKLNF</sequence>
<keyword evidence="6 7" id="KW-0998">Cell outer membrane</keyword>
<evidence type="ECO:0000256" key="3">
    <source>
        <dbReference type="ARBA" id="ARBA00022452"/>
    </source>
</evidence>
<evidence type="ECO:0000256" key="5">
    <source>
        <dbReference type="ARBA" id="ARBA00023136"/>
    </source>
</evidence>
<dbReference type="Gene3D" id="2.60.40.1120">
    <property type="entry name" value="Carboxypeptidase-like, regulatory domain"/>
    <property type="match status" value="1"/>
</dbReference>
<keyword evidence="2 7" id="KW-0813">Transport</keyword>
<protein>
    <submittedName>
        <fullName evidence="10">Putative TonB-dependent receptor</fullName>
    </submittedName>
</protein>
<dbReference type="InterPro" id="IPR008969">
    <property type="entry name" value="CarboxyPept-like_regulatory"/>
</dbReference>
<dbReference type="NCBIfam" id="TIGR04057">
    <property type="entry name" value="SusC_RagA_signa"/>
    <property type="match status" value="1"/>
</dbReference>
<evidence type="ECO:0000259" key="9">
    <source>
        <dbReference type="Pfam" id="PF07715"/>
    </source>
</evidence>
<keyword evidence="5 7" id="KW-0472">Membrane</keyword>
<keyword evidence="10" id="KW-0675">Receptor</keyword>
<proteinExistence type="inferred from homology"/>
<dbReference type="InterPro" id="IPR012910">
    <property type="entry name" value="Plug_dom"/>
</dbReference>
<dbReference type="Gene3D" id="2.40.170.20">
    <property type="entry name" value="TonB-dependent receptor, beta-barrel domain"/>
    <property type="match status" value="1"/>
</dbReference>
<name>A0A0E9MWM7_9BACT</name>
<keyword evidence="8" id="KW-0732">Signal</keyword>
<feature type="domain" description="TonB-dependent receptor plug" evidence="9">
    <location>
        <begin position="116"/>
        <end position="224"/>
    </location>
</feature>
<keyword evidence="4 7" id="KW-0812">Transmembrane</keyword>
<evidence type="ECO:0000256" key="8">
    <source>
        <dbReference type="SAM" id="SignalP"/>
    </source>
</evidence>
<evidence type="ECO:0000313" key="10">
    <source>
        <dbReference type="EMBL" id="GAO42152.1"/>
    </source>
</evidence>
<dbReference type="STRING" id="1220578.FPE01S_01_11650"/>
<dbReference type="InterPro" id="IPR023996">
    <property type="entry name" value="TonB-dep_OMP_SusC/RagA"/>
</dbReference>
<dbReference type="NCBIfam" id="TIGR04056">
    <property type="entry name" value="OMP_RagA_SusC"/>
    <property type="match status" value="1"/>
</dbReference>